<dbReference type="GO" id="GO:0000794">
    <property type="term" value="C:condensed nuclear chromosome"/>
    <property type="evidence" value="ECO:0007669"/>
    <property type="project" value="TreeGrafter"/>
</dbReference>
<proteinExistence type="inferred from homology"/>
<evidence type="ECO:0000256" key="6">
    <source>
        <dbReference type="ARBA" id="ARBA00023242"/>
    </source>
</evidence>
<dbReference type="GO" id="GO:0003690">
    <property type="term" value="F:double-stranded DNA binding"/>
    <property type="evidence" value="ECO:0007669"/>
    <property type="project" value="TreeGrafter"/>
</dbReference>
<dbReference type="PANTHER" id="PTHR15938:SF0">
    <property type="entry name" value="HOMOLOGOUS-PAIRING PROTEIN 2 HOMOLOG"/>
    <property type="match status" value="1"/>
</dbReference>
<keyword evidence="7" id="KW-0469">Meiosis</keyword>
<comment type="similarity">
    <text evidence="2">Belongs to the HOP2 family.</text>
</comment>
<keyword evidence="12" id="KW-1185">Reference proteome</keyword>
<comment type="caution">
    <text evidence="11">The sequence shown here is derived from an EMBL/GenBank/DDBJ whole genome shotgun (WGS) entry which is preliminary data.</text>
</comment>
<dbReference type="GO" id="GO:0120230">
    <property type="term" value="F:recombinase activator activity"/>
    <property type="evidence" value="ECO:0007669"/>
    <property type="project" value="TreeGrafter"/>
</dbReference>
<sequence length="209" mass="24252">MRLDTQEEVVLDYLTKSNRPYSATDIFNNLHNKYSKTNITKALDRLVEDETVFSKMYGKTTIYSVKQQEGSAEEDMEALVRETLDKEEKIQVLVSENRKLETALATIKSEPTTSEAAELVKKLGQENELLRERLEHLKNGTVLISPEKRKRTQVEYEQNRNLWKKRRSMFREIFSTVTEHLPGKPSDLKEELGIEEDEIAYEQDPLLAG</sequence>
<dbReference type="InterPro" id="IPR040661">
    <property type="entry name" value="LZ3wCH"/>
</dbReference>
<feature type="domain" description="Homologous-pairing protein 2 winged helix" evidence="9">
    <location>
        <begin position="7"/>
        <end position="66"/>
    </location>
</feature>
<evidence type="ECO:0000256" key="3">
    <source>
        <dbReference type="ARBA" id="ARBA00016093"/>
    </source>
</evidence>
<dbReference type="InterPro" id="IPR036388">
    <property type="entry name" value="WH-like_DNA-bd_sf"/>
</dbReference>
<organism evidence="11 12">
    <name type="scientific">Mucor saturninus</name>
    <dbReference type="NCBI Taxonomy" id="64648"/>
    <lineage>
        <taxon>Eukaryota</taxon>
        <taxon>Fungi</taxon>
        <taxon>Fungi incertae sedis</taxon>
        <taxon>Mucoromycota</taxon>
        <taxon>Mucoromycotina</taxon>
        <taxon>Mucoromycetes</taxon>
        <taxon>Mucorales</taxon>
        <taxon>Mucorineae</taxon>
        <taxon>Mucoraceae</taxon>
        <taxon>Mucor</taxon>
    </lineage>
</organism>
<evidence type="ECO:0000256" key="4">
    <source>
        <dbReference type="ARBA" id="ARBA00023054"/>
    </source>
</evidence>
<name>A0A8H7QSR8_9FUNG</name>
<feature type="domain" description="Leucine zipper with capping helix" evidence="10">
    <location>
        <begin position="144"/>
        <end position="198"/>
    </location>
</feature>
<evidence type="ECO:0000256" key="5">
    <source>
        <dbReference type="ARBA" id="ARBA00023172"/>
    </source>
</evidence>
<keyword evidence="4 8" id="KW-0175">Coiled coil</keyword>
<dbReference type="Proteomes" id="UP000603453">
    <property type="component" value="Unassembled WGS sequence"/>
</dbReference>
<dbReference type="InterPro" id="IPR010776">
    <property type="entry name" value="Hop2_WH_dom"/>
</dbReference>
<dbReference type="Pfam" id="PF18517">
    <property type="entry name" value="LZ3wCH"/>
    <property type="match status" value="1"/>
</dbReference>
<dbReference type="Gene3D" id="1.10.10.10">
    <property type="entry name" value="Winged helix-like DNA-binding domain superfamily/Winged helix DNA-binding domain"/>
    <property type="match status" value="1"/>
</dbReference>
<gene>
    <name evidence="11" type="ORF">INT47_004993</name>
</gene>
<evidence type="ECO:0000313" key="12">
    <source>
        <dbReference type="Proteomes" id="UP000603453"/>
    </source>
</evidence>
<dbReference type="GO" id="GO:0000709">
    <property type="term" value="P:meiotic joint molecule formation"/>
    <property type="evidence" value="ECO:0007669"/>
    <property type="project" value="TreeGrafter"/>
</dbReference>
<feature type="coiled-coil region" evidence="8">
    <location>
        <begin position="90"/>
        <end position="140"/>
    </location>
</feature>
<evidence type="ECO:0000313" key="11">
    <source>
        <dbReference type="EMBL" id="KAG2198026.1"/>
    </source>
</evidence>
<comment type="subcellular location">
    <subcellularLocation>
        <location evidence="1">Nucleus</location>
    </subcellularLocation>
</comment>
<evidence type="ECO:0000256" key="2">
    <source>
        <dbReference type="ARBA" id="ARBA00007922"/>
    </source>
</evidence>
<reference evidence="11" key="1">
    <citation type="submission" date="2020-12" db="EMBL/GenBank/DDBJ databases">
        <title>Metabolic potential, ecology and presence of endohyphal bacteria is reflected in genomic diversity of Mucoromycotina.</title>
        <authorList>
            <person name="Muszewska A."/>
            <person name="Okrasinska A."/>
            <person name="Steczkiewicz K."/>
            <person name="Drgas O."/>
            <person name="Orlowska M."/>
            <person name="Perlinska-Lenart U."/>
            <person name="Aleksandrzak-Piekarczyk T."/>
            <person name="Szatraj K."/>
            <person name="Zielenkiewicz U."/>
            <person name="Pilsyk S."/>
            <person name="Malc E."/>
            <person name="Mieczkowski P."/>
            <person name="Kruszewska J.S."/>
            <person name="Biernat P."/>
            <person name="Pawlowska J."/>
        </authorList>
    </citation>
    <scope>NUCLEOTIDE SEQUENCE</scope>
    <source>
        <strain evidence="11">WA0000017839</strain>
    </source>
</reference>
<keyword evidence="5" id="KW-0233">DNA recombination</keyword>
<dbReference type="Pfam" id="PF07106">
    <property type="entry name" value="WHD_TBPIP"/>
    <property type="match status" value="1"/>
</dbReference>
<evidence type="ECO:0000259" key="10">
    <source>
        <dbReference type="Pfam" id="PF18517"/>
    </source>
</evidence>
<accession>A0A8H7QSR8</accession>
<dbReference type="GO" id="GO:0120231">
    <property type="term" value="C:DNA recombinase auxiliary factor complex"/>
    <property type="evidence" value="ECO:0007669"/>
    <property type="project" value="TreeGrafter"/>
</dbReference>
<protein>
    <recommendedName>
        <fullName evidence="3">Homologous-pairing protein 2 homolog</fullName>
    </recommendedName>
</protein>
<dbReference type="GO" id="GO:0007129">
    <property type="term" value="P:homologous chromosome pairing at meiosis"/>
    <property type="evidence" value="ECO:0007669"/>
    <property type="project" value="TreeGrafter"/>
</dbReference>
<keyword evidence="6" id="KW-0539">Nucleus</keyword>
<evidence type="ECO:0000256" key="8">
    <source>
        <dbReference type="SAM" id="Coils"/>
    </source>
</evidence>
<dbReference type="AlphaFoldDB" id="A0A8H7QSR8"/>
<dbReference type="PANTHER" id="PTHR15938">
    <property type="entry name" value="TBP-1 INTERACTING PROTEIN"/>
    <property type="match status" value="1"/>
</dbReference>
<dbReference type="SUPFAM" id="SSF46785">
    <property type="entry name" value="Winged helix' DNA-binding domain"/>
    <property type="match status" value="1"/>
</dbReference>
<dbReference type="InterPro" id="IPR036390">
    <property type="entry name" value="WH_DNA-bd_sf"/>
</dbReference>
<evidence type="ECO:0000256" key="1">
    <source>
        <dbReference type="ARBA" id="ARBA00004123"/>
    </source>
</evidence>
<dbReference type="GO" id="GO:0010774">
    <property type="term" value="P:meiotic strand invasion involved in reciprocal meiotic recombination"/>
    <property type="evidence" value="ECO:0007669"/>
    <property type="project" value="TreeGrafter"/>
</dbReference>
<evidence type="ECO:0000256" key="7">
    <source>
        <dbReference type="ARBA" id="ARBA00023254"/>
    </source>
</evidence>
<dbReference type="EMBL" id="JAEPRD010000118">
    <property type="protein sequence ID" value="KAG2198026.1"/>
    <property type="molecule type" value="Genomic_DNA"/>
</dbReference>
<dbReference type="OrthoDB" id="272266at2759"/>
<evidence type="ECO:0000259" key="9">
    <source>
        <dbReference type="Pfam" id="PF07106"/>
    </source>
</evidence>